<dbReference type="Proteomes" id="UP001181247">
    <property type="component" value="Unassembled WGS sequence"/>
</dbReference>
<dbReference type="RefSeq" id="WP_009293420.1">
    <property type="nucleotide sequence ID" value="NZ_CP103250.1"/>
</dbReference>
<reference evidence="1" key="1">
    <citation type="submission" date="2023-10" db="EMBL/GenBank/DDBJ databases">
        <title>Genome of Potential pathogenic bacteria in Crohn's disease.</title>
        <authorList>
            <person name="Rodriguez-Palacios A."/>
        </authorList>
    </citation>
    <scope>NUCLEOTIDE SEQUENCE</scope>
    <source>
        <strain evidence="1">CavFT-hAR50</strain>
    </source>
</reference>
<dbReference type="Pfam" id="PF15566">
    <property type="entry name" value="Imm32"/>
    <property type="match status" value="1"/>
</dbReference>
<evidence type="ECO:0000313" key="1">
    <source>
        <dbReference type="EMBL" id="MDU0245417.1"/>
    </source>
</evidence>
<sequence length="94" mass="10727">MTITEKISINYNKWGCPILEKNSKCYLSFTSDNANNITIKGNEEGLRLLAKAIIGLINSQSNNGFHIHLDEIYDINKENKNFIIDLVSENTDFF</sequence>
<gene>
    <name evidence="1" type="ORF">RVH16_11950</name>
</gene>
<organism evidence="1 2">
    <name type="scientific">Bacteroides uniformis</name>
    <dbReference type="NCBI Taxonomy" id="820"/>
    <lineage>
        <taxon>Bacteria</taxon>
        <taxon>Pseudomonadati</taxon>
        <taxon>Bacteroidota</taxon>
        <taxon>Bacteroidia</taxon>
        <taxon>Bacteroidales</taxon>
        <taxon>Bacteroidaceae</taxon>
        <taxon>Bacteroides</taxon>
    </lineage>
</organism>
<name>A0AAE4L8E4_BACUN</name>
<dbReference type="InterPro" id="IPR029083">
    <property type="entry name" value="Imm32"/>
</dbReference>
<protein>
    <submittedName>
        <fullName evidence="1">Uncharacterized protein</fullName>
    </submittedName>
</protein>
<evidence type="ECO:0000313" key="2">
    <source>
        <dbReference type="Proteomes" id="UP001181247"/>
    </source>
</evidence>
<dbReference type="AlphaFoldDB" id="A0AAE4L8E4"/>
<comment type="caution">
    <text evidence="1">The sequence shown here is derived from an EMBL/GenBank/DDBJ whole genome shotgun (WGS) entry which is preliminary data.</text>
</comment>
<proteinExistence type="predicted"/>
<accession>A0AAE4L8E4</accession>
<dbReference type="EMBL" id="JAWDEU010000002">
    <property type="protein sequence ID" value="MDU0245417.1"/>
    <property type="molecule type" value="Genomic_DNA"/>
</dbReference>